<dbReference type="Gene3D" id="3.60.21.10">
    <property type="match status" value="1"/>
</dbReference>
<sequence>MSSHHQNTVDIGFMGDVMIGRLVNDSIRRHGYAYPWGNLLPHLHSTDLNFINLETTFTTCEDAVLKTFNFKSDPDHVAVLHEARIDAVTIANNHIGDFGIQGMMDTIEVLDKAGIPHTGAGINAAEASRPVYISCNDLHIAFLGCTDNEPSWCAMDDYPGINYVEVGNINKIRAQIESIRHDADLVILSIHWGPNMRERPSKKFIEFAHQIIDAGVDIIHGHSAHIFQGIERYKEGLILYDTGDFIDDYMVDPILRNDHSFLFLCTAGAHKVYDLRLIPVVISDMQVNVAEGEDREWSEGRMKRMTNDK</sequence>
<dbReference type="CDD" id="cd07381">
    <property type="entry name" value="MPP_CapA"/>
    <property type="match status" value="1"/>
</dbReference>
<name>A0A9X2XYP1_9BACT</name>
<reference evidence="3" key="2">
    <citation type="submission" date="2023-04" db="EMBL/GenBank/DDBJ databases">
        <title>Paracnuella aquatica gen. nov., sp. nov., a member of the family Chitinophagaceae isolated from a hot spring.</title>
        <authorList>
            <person name="Wang C."/>
        </authorList>
    </citation>
    <scope>NUCLEOTIDE SEQUENCE</scope>
    <source>
        <strain evidence="3">LB-8</strain>
    </source>
</reference>
<accession>A0A9X2XYP1</accession>
<dbReference type="InterPro" id="IPR019079">
    <property type="entry name" value="Capsule_synth_CapA"/>
</dbReference>
<gene>
    <name evidence="3" type="ORF">OCK74_19065</name>
</gene>
<dbReference type="AlphaFoldDB" id="A0A9X2XYP1"/>
<dbReference type="RefSeq" id="WP_279298669.1">
    <property type="nucleotide sequence ID" value="NZ_JAOTIF010000019.1"/>
</dbReference>
<dbReference type="SUPFAM" id="SSF56300">
    <property type="entry name" value="Metallo-dependent phosphatases"/>
    <property type="match status" value="1"/>
</dbReference>
<dbReference type="InterPro" id="IPR029052">
    <property type="entry name" value="Metallo-depent_PP-like"/>
</dbReference>
<dbReference type="InterPro" id="IPR052169">
    <property type="entry name" value="CW_Biosynth-Accessory"/>
</dbReference>
<organism evidence="3 4">
    <name type="scientific">Paraflavisolibacter caeni</name>
    <dbReference type="NCBI Taxonomy" id="2982496"/>
    <lineage>
        <taxon>Bacteria</taxon>
        <taxon>Pseudomonadati</taxon>
        <taxon>Bacteroidota</taxon>
        <taxon>Chitinophagia</taxon>
        <taxon>Chitinophagales</taxon>
        <taxon>Chitinophagaceae</taxon>
        <taxon>Paraflavisolibacter</taxon>
    </lineage>
</organism>
<comment type="caution">
    <text evidence="3">The sequence shown here is derived from an EMBL/GenBank/DDBJ whole genome shotgun (WGS) entry which is preliminary data.</text>
</comment>
<keyword evidence="4" id="KW-1185">Reference proteome</keyword>
<evidence type="ECO:0000313" key="3">
    <source>
        <dbReference type="EMBL" id="MCU7551230.1"/>
    </source>
</evidence>
<comment type="similarity">
    <text evidence="1">Belongs to the CapA family.</text>
</comment>
<dbReference type="PANTHER" id="PTHR33393">
    <property type="entry name" value="POLYGLUTAMINE SYNTHESIS ACCESSORY PROTEIN RV0574C-RELATED"/>
    <property type="match status" value="1"/>
</dbReference>
<evidence type="ECO:0000259" key="2">
    <source>
        <dbReference type="SMART" id="SM00854"/>
    </source>
</evidence>
<evidence type="ECO:0000256" key="1">
    <source>
        <dbReference type="ARBA" id="ARBA00005662"/>
    </source>
</evidence>
<dbReference type="EMBL" id="JAOTIF010000019">
    <property type="protein sequence ID" value="MCU7551230.1"/>
    <property type="molecule type" value="Genomic_DNA"/>
</dbReference>
<dbReference type="SMART" id="SM00854">
    <property type="entry name" value="PGA_cap"/>
    <property type="match status" value="1"/>
</dbReference>
<dbReference type="PANTHER" id="PTHR33393:SF11">
    <property type="entry name" value="POLYGLUTAMINE SYNTHESIS ACCESSORY PROTEIN RV0574C-RELATED"/>
    <property type="match status" value="1"/>
</dbReference>
<feature type="domain" description="Capsule synthesis protein CapA" evidence="2">
    <location>
        <begin position="10"/>
        <end position="249"/>
    </location>
</feature>
<dbReference type="Proteomes" id="UP001155483">
    <property type="component" value="Unassembled WGS sequence"/>
</dbReference>
<proteinExistence type="inferred from homology"/>
<evidence type="ECO:0000313" key="4">
    <source>
        <dbReference type="Proteomes" id="UP001155483"/>
    </source>
</evidence>
<reference evidence="3" key="1">
    <citation type="submission" date="2022-09" db="EMBL/GenBank/DDBJ databases">
        <authorList>
            <person name="Yuan C."/>
            <person name="Ke Z."/>
        </authorList>
    </citation>
    <scope>NUCLEOTIDE SEQUENCE</scope>
    <source>
        <strain evidence="3">LB-8</strain>
    </source>
</reference>
<protein>
    <submittedName>
        <fullName evidence="3">CapA family protein</fullName>
    </submittedName>
</protein>
<dbReference type="Pfam" id="PF09587">
    <property type="entry name" value="PGA_cap"/>
    <property type="match status" value="1"/>
</dbReference>